<dbReference type="EnsemblPlants" id="Pp3c6_2580V3.1">
    <property type="protein sequence ID" value="PAC:32976679.CDS.1"/>
    <property type="gene ID" value="Pp3c6_2580"/>
</dbReference>
<dbReference type="Proteomes" id="UP000006727">
    <property type="component" value="Chromosome 6"/>
</dbReference>
<protein>
    <submittedName>
        <fullName evidence="1 2">Uncharacterized protein</fullName>
    </submittedName>
</protein>
<dbReference type="Gramene" id="Pp3c6_2580V3.1">
    <property type="protein sequence ID" value="PAC:32976679.CDS.1"/>
    <property type="gene ID" value="Pp3c6_2580"/>
</dbReference>
<dbReference type="InParanoid" id="A0A2K1KE41"/>
<organism evidence="1">
    <name type="scientific">Physcomitrium patens</name>
    <name type="common">Spreading-leaved earth moss</name>
    <name type="synonym">Physcomitrella patens</name>
    <dbReference type="NCBI Taxonomy" id="3218"/>
    <lineage>
        <taxon>Eukaryota</taxon>
        <taxon>Viridiplantae</taxon>
        <taxon>Streptophyta</taxon>
        <taxon>Embryophyta</taxon>
        <taxon>Bryophyta</taxon>
        <taxon>Bryophytina</taxon>
        <taxon>Bryopsida</taxon>
        <taxon>Funariidae</taxon>
        <taxon>Funariales</taxon>
        <taxon>Funariaceae</taxon>
        <taxon>Physcomitrium</taxon>
    </lineage>
</organism>
<name>A0A2K1KE41_PHYPA</name>
<proteinExistence type="predicted"/>
<sequence>MFECCGCGSKFGIPYRKAKGCCLTVGGALQTLQEIRYLFNFACIRFAQEPFRSSIAKSHILMFRSVNQRVSQRIMNPVNYPVGLEAHAERVVRKFRFIAFQKPSVVGWSLGQNGDLGLH</sequence>
<evidence type="ECO:0000313" key="1">
    <source>
        <dbReference type="EMBL" id="PNR52038.1"/>
    </source>
</evidence>
<dbReference type="EMBL" id="ABEU02000006">
    <property type="protein sequence ID" value="PNR52038.1"/>
    <property type="molecule type" value="Genomic_DNA"/>
</dbReference>
<evidence type="ECO:0000313" key="3">
    <source>
        <dbReference type="Proteomes" id="UP000006727"/>
    </source>
</evidence>
<evidence type="ECO:0000313" key="2">
    <source>
        <dbReference type="EnsemblPlants" id="PAC:32976679.CDS.1"/>
    </source>
</evidence>
<dbReference type="EnsemblPlants" id="Pp3c6_2580V3.2">
    <property type="protein sequence ID" value="PAC:32976680.CDS.1"/>
    <property type="gene ID" value="Pp3c6_2580"/>
</dbReference>
<reference evidence="2" key="3">
    <citation type="submission" date="2020-12" db="UniProtKB">
        <authorList>
            <consortium name="EnsemblPlants"/>
        </authorList>
    </citation>
    <scope>IDENTIFICATION</scope>
</reference>
<reference evidence="1 3" key="1">
    <citation type="journal article" date="2008" name="Science">
        <title>The Physcomitrella genome reveals evolutionary insights into the conquest of land by plants.</title>
        <authorList>
            <person name="Rensing S."/>
            <person name="Lang D."/>
            <person name="Zimmer A."/>
            <person name="Terry A."/>
            <person name="Salamov A."/>
            <person name="Shapiro H."/>
            <person name="Nishiyama T."/>
            <person name="Perroud P.-F."/>
            <person name="Lindquist E."/>
            <person name="Kamisugi Y."/>
            <person name="Tanahashi T."/>
            <person name="Sakakibara K."/>
            <person name="Fujita T."/>
            <person name="Oishi K."/>
            <person name="Shin-I T."/>
            <person name="Kuroki Y."/>
            <person name="Toyoda A."/>
            <person name="Suzuki Y."/>
            <person name="Hashimoto A."/>
            <person name="Yamaguchi K."/>
            <person name="Sugano A."/>
            <person name="Kohara Y."/>
            <person name="Fujiyama A."/>
            <person name="Anterola A."/>
            <person name="Aoki S."/>
            <person name="Ashton N."/>
            <person name="Barbazuk W.B."/>
            <person name="Barker E."/>
            <person name="Bennetzen J."/>
            <person name="Bezanilla M."/>
            <person name="Blankenship R."/>
            <person name="Cho S.H."/>
            <person name="Dutcher S."/>
            <person name="Estelle M."/>
            <person name="Fawcett J.A."/>
            <person name="Gundlach H."/>
            <person name="Hanada K."/>
            <person name="Heyl A."/>
            <person name="Hicks K.A."/>
            <person name="Hugh J."/>
            <person name="Lohr M."/>
            <person name="Mayer K."/>
            <person name="Melkozernov A."/>
            <person name="Murata T."/>
            <person name="Nelson D."/>
            <person name="Pils B."/>
            <person name="Prigge M."/>
            <person name="Reiss B."/>
            <person name="Renner T."/>
            <person name="Rombauts S."/>
            <person name="Rushton P."/>
            <person name="Sanderfoot A."/>
            <person name="Schween G."/>
            <person name="Shiu S.-H."/>
            <person name="Stueber K."/>
            <person name="Theodoulou F.L."/>
            <person name="Tu H."/>
            <person name="Van de Peer Y."/>
            <person name="Verrier P.J."/>
            <person name="Waters E."/>
            <person name="Wood A."/>
            <person name="Yang L."/>
            <person name="Cove D."/>
            <person name="Cuming A."/>
            <person name="Hasebe M."/>
            <person name="Lucas S."/>
            <person name="Mishler D.B."/>
            <person name="Reski R."/>
            <person name="Grigoriev I."/>
            <person name="Quatrano R.S."/>
            <person name="Boore J.L."/>
        </authorList>
    </citation>
    <scope>NUCLEOTIDE SEQUENCE [LARGE SCALE GENOMIC DNA]</scope>
    <source>
        <strain evidence="2 3">cv. Gransden 2004</strain>
    </source>
</reference>
<dbReference type="AlphaFoldDB" id="A0A2K1KE41"/>
<accession>A0A2K1KE41</accession>
<reference evidence="1 3" key="2">
    <citation type="journal article" date="2018" name="Plant J.">
        <title>The Physcomitrella patens chromosome-scale assembly reveals moss genome structure and evolution.</title>
        <authorList>
            <person name="Lang D."/>
            <person name="Ullrich K.K."/>
            <person name="Murat F."/>
            <person name="Fuchs J."/>
            <person name="Jenkins J."/>
            <person name="Haas F.B."/>
            <person name="Piednoel M."/>
            <person name="Gundlach H."/>
            <person name="Van Bel M."/>
            <person name="Meyberg R."/>
            <person name="Vives C."/>
            <person name="Morata J."/>
            <person name="Symeonidi A."/>
            <person name="Hiss M."/>
            <person name="Muchero W."/>
            <person name="Kamisugi Y."/>
            <person name="Saleh O."/>
            <person name="Blanc G."/>
            <person name="Decker E.L."/>
            <person name="van Gessel N."/>
            <person name="Grimwood J."/>
            <person name="Hayes R.D."/>
            <person name="Graham S.W."/>
            <person name="Gunter L.E."/>
            <person name="McDaniel S.F."/>
            <person name="Hoernstein S.N.W."/>
            <person name="Larsson A."/>
            <person name="Li F.W."/>
            <person name="Perroud P.F."/>
            <person name="Phillips J."/>
            <person name="Ranjan P."/>
            <person name="Rokshar D.S."/>
            <person name="Rothfels C.J."/>
            <person name="Schneider L."/>
            <person name="Shu S."/>
            <person name="Stevenson D.W."/>
            <person name="Thummler F."/>
            <person name="Tillich M."/>
            <person name="Villarreal Aguilar J.C."/>
            <person name="Widiez T."/>
            <person name="Wong G.K."/>
            <person name="Wymore A."/>
            <person name="Zhang Y."/>
            <person name="Zimmer A.D."/>
            <person name="Quatrano R.S."/>
            <person name="Mayer K.F.X."/>
            <person name="Goodstein D."/>
            <person name="Casacuberta J.M."/>
            <person name="Vandepoele K."/>
            <person name="Reski R."/>
            <person name="Cuming A.C."/>
            <person name="Tuskan G.A."/>
            <person name="Maumus F."/>
            <person name="Salse J."/>
            <person name="Schmutz J."/>
            <person name="Rensing S.A."/>
        </authorList>
    </citation>
    <scope>NUCLEOTIDE SEQUENCE [LARGE SCALE GENOMIC DNA]</scope>
    <source>
        <strain evidence="2 3">cv. Gransden 2004</strain>
    </source>
</reference>
<gene>
    <name evidence="1" type="ORF">PHYPA_008412</name>
</gene>
<dbReference type="Gramene" id="Pp3c6_2580V3.2">
    <property type="protein sequence ID" value="PAC:32976680.CDS.1"/>
    <property type="gene ID" value="Pp3c6_2580"/>
</dbReference>
<keyword evidence="3" id="KW-1185">Reference proteome</keyword>
<dbReference type="PaxDb" id="3218-PP1S77_166V6.1"/>